<dbReference type="InterPro" id="IPR005370">
    <property type="entry name" value="UPF0180"/>
</dbReference>
<accession>A0A5C0SKR3</accession>
<reference evidence="1 2" key="1">
    <citation type="submission" date="2019-07" db="EMBL/GenBank/DDBJ databases">
        <title>Complete genome of Crassaminicella thermophila SY095.</title>
        <authorList>
            <person name="Li X."/>
        </authorList>
    </citation>
    <scope>NUCLEOTIDE SEQUENCE [LARGE SCALE GENOMIC DNA]</scope>
    <source>
        <strain evidence="1 2">SY095</strain>
    </source>
</reference>
<evidence type="ECO:0000313" key="2">
    <source>
        <dbReference type="Proteomes" id="UP000324646"/>
    </source>
</evidence>
<keyword evidence="2" id="KW-1185">Reference proteome</keyword>
<sequence>MFILPRIVAIQDNLKNIGKELEARGYEVVHEDYDGYVDAILYDSDCSRLSYLHNFDNVIDMNRGAIVIDVKNKEINKIIYALENRAYESLF</sequence>
<protein>
    <recommendedName>
        <fullName evidence="3">YkuS family protein</fullName>
    </recommendedName>
</protein>
<dbReference type="EMBL" id="CP042243">
    <property type="protein sequence ID" value="QEK13519.1"/>
    <property type="molecule type" value="Genomic_DNA"/>
</dbReference>
<proteinExistence type="predicted"/>
<dbReference type="KEGG" id="crs:FQB35_15320"/>
<dbReference type="Proteomes" id="UP000324646">
    <property type="component" value="Chromosome"/>
</dbReference>
<gene>
    <name evidence="1" type="ORF">FQB35_15320</name>
</gene>
<name>A0A5C0SKR3_CRATE</name>
<dbReference type="OrthoDB" id="1954136at2"/>
<evidence type="ECO:0008006" key="3">
    <source>
        <dbReference type="Google" id="ProtNLM"/>
    </source>
</evidence>
<organism evidence="1 2">
    <name type="scientific">Crassaminicella thermophila</name>
    <dbReference type="NCBI Taxonomy" id="2599308"/>
    <lineage>
        <taxon>Bacteria</taxon>
        <taxon>Bacillati</taxon>
        <taxon>Bacillota</taxon>
        <taxon>Clostridia</taxon>
        <taxon>Eubacteriales</taxon>
        <taxon>Clostridiaceae</taxon>
        <taxon>Crassaminicella</taxon>
    </lineage>
</organism>
<dbReference type="AlphaFoldDB" id="A0A5C0SKR3"/>
<dbReference type="Pfam" id="PF03698">
    <property type="entry name" value="UPF0180"/>
    <property type="match status" value="1"/>
</dbReference>
<evidence type="ECO:0000313" key="1">
    <source>
        <dbReference type="EMBL" id="QEK13519.1"/>
    </source>
</evidence>